<dbReference type="InterPro" id="IPR000792">
    <property type="entry name" value="Tscrpt_reg_LuxR_C"/>
</dbReference>
<dbReference type="SMART" id="SM00421">
    <property type="entry name" value="HTH_LUXR"/>
    <property type="match status" value="1"/>
</dbReference>
<dbReference type="Pfam" id="PF00196">
    <property type="entry name" value="GerE"/>
    <property type="match status" value="1"/>
</dbReference>
<dbReference type="PRINTS" id="PR00038">
    <property type="entry name" value="HTHLUXR"/>
</dbReference>
<evidence type="ECO:0000256" key="1">
    <source>
        <dbReference type="ARBA" id="ARBA00023015"/>
    </source>
</evidence>
<dbReference type="Proteomes" id="UP001501391">
    <property type="component" value="Unassembled WGS sequence"/>
</dbReference>
<dbReference type="CDD" id="cd06170">
    <property type="entry name" value="LuxR_C_like"/>
    <property type="match status" value="1"/>
</dbReference>
<feature type="compositionally biased region" description="Basic and acidic residues" evidence="4">
    <location>
        <begin position="409"/>
        <end position="419"/>
    </location>
</feature>
<keyword evidence="1" id="KW-0805">Transcription regulation</keyword>
<sequence>MSDALYLIGSPHSADMSDEARTQLDQARIRFVRGDLYGALKFLDEALGELDSKIPAHRDILAFRVLTGSMTGEDTEKWVTIGSGRSDPDSLEVVNLCVRSHQKWHQGQLVEGLWLNQSAMQKSHDVIPMWRLYTQLLLAKKLIDLHVSQQAVRVVQEMRATIDGGGLLAFNSLPDALLATLDLQAGRFAEAIDRAGAAIALSDQRRSAVSVKLAHSVAAMAHLLRGEPDLAARQLAAYHRRSAYYAYPDSVARAAFTEIALAAAEGGPHRAVELMRTKWSQLATTSGCLVEDPARAAWMVAMARAAGDRDLADRALHAIEQLAQNNPGVPVLESAAEHARSAAPGRRPDVVTALDFGTAAGAGAVRPEAAAERRPSALPQPRAHRPAGPLATPTGETSPRSAPSSSRPSSRDTDEATADQHDRLASLTQREIEIARHVARGLTNQQVARELELSPHTVNYHLRNVFRKLAITTRVRLTTILSHLDSHDDPREPGN</sequence>
<keyword evidence="3" id="KW-0804">Transcription</keyword>
<gene>
    <name evidence="6" type="ORF">GCM10009787_36290</name>
</gene>
<organism evidence="6 7">
    <name type="scientific">Streptomyces bangladeshensis</name>
    <dbReference type="NCBI Taxonomy" id="295352"/>
    <lineage>
        <taxon>Bacteria</taxon>
        <taxon>Bacillati</taxon>
        <taxon>Actinomycetota</taxon>
        <taxon>Actinomycetes</taxon>
        <taxon>Kitasatosporales</taxon>
        <taxon>Streptomycetaceae</taxon>
        <taxon>Streptomyces</taxon>
    </lineage>
</organism>
<name>A0ABP5ND14_9ACTN</name>
<dbReference type="SUPFAM" id="SSF46894">
    <property type="entry name" value="C-terminal effector domain of the bipartite response regulators"/>
    <property type="match status" value="1"/>
</dbReference>
<protein>
    <recommendedName>
        <fullName evidence="5">HTH luxR-type domain-containing protein</fullName>
    </recommendedName>
</protein>
<dbReference type="Gene3D" id="1.10.10.10">
    <property type="entry name" value="Winged helix-like DNA-binding domain superfamily/Winged helix DNA-binding domain"/>
    <property type="match status" value="1"/>
</dbReference>
<evidence type="ECO:0000256" key="3">
    <source>
        <dbReference type="ARBA" id="ARBA00023163"/>
    </source>
</evidence>
<feature type="compositionally biased region" description="Low complexity" evidence="4">
    <location>
        <begin position="398"/>
        <end position="408"/>
    </location>
</feature>
<dbReference type="EMBL" id="BAAAOQ010000011">
    <property type="protein sequence ID" value="GAA2197509.1"/>
    <property type="molecule type" value="Genomic_DNA"/>
</dbReference>
<evidence type="ECO:0000256" key="4">
    <source>
        <dbReference type="SAM" id="MobiDB-lite"/>
    </source>
</evidence>
<keyword evidence="2" id="KW-0238">DNA-binding</keyword>
<dbReference type="PANTHER" id="PTHR44688">
    <property type="entry name" value="DNA-BINDING TRANSCRIPTIONAL ACTIVATOR DEVR_DOSR"/>
    <property type="match status" value="1"/>
</dbReference>
<feature type="domain" description="HTH luxR-type" evidence="5">
    <location>
        <begin position="420"/>
        <end position="485"/>
    </location>
</feature>
<evidence type="ECO:0000259" key="5">
    <source>
        <dbReference type="PROSITE" id="PS50043"/>
    </source>
</evidence>
<proteinExistence type="predicted"/>
<keyword evidence="7" id="KW-1185">Reference proteome</keyword>
<dbReference type="PROSITE" id="PS00622">
    <property type="entry name" value="HTH_LUXR_1"/>
    <property type="match status" value="1"/>
</dbReference>
<dbReference type="PROSITE" id="PS50043">
    <property type="entry name" value="HTH_LUXR_2"/>
    <property type="match status" value="1"/>
</dbReference>
<dbReference type="InterPro" id="IPR036388">
    <property type="entry name" value="WH-like_DNA-bd_sf"/>
</dbReference>
<feature type="region of interest" description="Disordered" evidence="4">
    <location>
        <begin position="362"/>
        <end position="419"/>
    </location>
</feature>
<reference evidence="7" key="1">
    <citation type="journal article" date="2019" name="Int. J. Syst. Evol. Microbiol.">
        <title>The Global Catalogue of Microorganisms (GCM) 10K type strain sequencing project: providing services to taxonomists for standard genome sequencing and annotation.</title>
        <authorList>
            <consortium name="The Broad Institute Genomics Platform"/>
            <consortium name="The Broad Institute Genome Sequencing Center for Infectious Disease"/>
            <person name="Wu L."/>
            <person name="Ma J."/>
        </authorList>
    </citation>
    <scope>NUCLEOTIDE SEQUENCE [LARGE SCALE GENOMIC DNA]</scope>
    <source>
        <strain evidence="7">JCM 14924</strain>
    </source>
</reference>
<accession>A0ABP5ND14</accession>
<evidence type="ECO:0000256" key="2">
    <source>
        <dbReference type="ARBA" id="ARBA00023125"/>
    </source>
</evidence>
<dbReference type="InterPro" id="IPR016032">
    <property type="entry name" value="Sig_transdc_resp-reg_C-effctor"/>
</dbReference>
<evidence type="ECO:0000313" key="7">
    <source>
        <dbReference type="Proteomes" id="UP001501391"/>
    </source>
</evidence>
<dbReference type="PANTHER" id="PTHR44688:SF16">
    <property type="entry name" value="DNA-BINDING TRANSCRIPTIONAL ACTIVATOR DEVR_DOSR"/>
    <property type="match status" value="1"/>
</dbReference>
<evidence type="ECO:0000313" key="6">
    <source>
        <dbReference type="EMBL" id="GAA2197509.1"/>
    </source>
</evidence>
<comment type="caution">
    <text evidence="6">The sequence shown here is derived from an EMBL/GenBank/DDBJ whole genome shotgun (WGS) entry which is preliminary data.</text>
</comment>